<evidence type="ECO:0000256" key="1">
    <source>
        <dbReference type="ARBA" id="ARBA00023002"/>
    </source>
</evidence>
<dbReference type="KEGG" id="izh:FEM41_12800"/>
<feature type="domain" description="2Fe-2S ferredoxin-type" evidence="2">
    <location>
        <begin position="3"/>
        <end position="83"/>
    </location>
</feature>
<keyword evidence="4" id="KW-1185">Reference proteome</keyword>
<evidence type="ECO:0000313" key="4">
    <source>
        <dbReference type="Proteomes" id="UP000302163"/>
    </source>
</evidence>
<accession>A0A4P8YLE9</accession>
<dbReference type="Proteomes" id="UP000302163">
    <property type="component" value="Chromosome"/>
</dbReference>
<dbReference type="CDD" id="cd00207">
    <property type="entry name" value="fer2"/>
    <property type="match status" value="1"/>
</dbReference>
<dbReference type="AlphaFoldDB" id="A0A4P8YLE9"/>
<dbReference type="InterPro" id="IPR042204">
    <property type="entry name" value="2Fe-2S-bd_N"/>
</dbReference>
<name>A0A4P8YLE9_9ENTR</name>
<dbReference type="Gene3D" id="3.10.20.440">
    <property type="entry name" value="2Fe-2S iron-sulphur cluster binding domain, sarcosine oxidase, alpha subunit, N-terminal domain"/>
    <property type="match status" value="1"/>
</dbReference>
<dbReference type="SUPFAM" id="SSF54292">
    <property type="entry name" value="2Fe-2S ferredoxin-like"/>
    <property type="match status" value="1"/>
</dbReference>
<dbReference type="GO" id="GO:0016491">
    <property type="term" value="F:oxidoreductase activity"/>
    <property type="evidence" value="ECO:0007669"/>
    <property type="project" value="UniProtKB-KW"/>
</dbReference>
<reference evidence="3 4" key="1">
    <citation type="submission" date="2019-05" db="EMBL/GenBank/DDBJ databases">
        <title>Complete genome sequence of Izhakiella calystegiae KSNA2, an endophyte isolated from beach morning glory (Calystegia soldanella).</title>
        <authorList>
            <person name="Jiang L."/>
            <person name="Jeong J.C."/>
            <person name="Kim C.Y."/>
            <person name="Kim D.H."/>
            <person name="Kim S.W."/>
            <person name="Lee j."/>
        </authorList>
    </citation>
    <scope>NUCLEOTIDE SEQUENCE [LARGE SCALE GENOMIC DNA]</scope>
    <source>
        <strain evidence="3 4">KSNA2</strain>
    </source>
</reference>
<dbReference type="EMBL" id="CP040428">
    <property type="protein sequence ID" value="QCT20464.1"/>
    <property type="molecule type" value="Genomic_DNA"/>
</dbReference>
<dbReference type="PROSITE" id="PS51085">
    <property type="entry name" value="2FE2S_FER_2"/>
    <property type="match status" value="1"/>
</dbReference>
<evidence type="ECO:0000313" key="3">
    <source>
        <dbReference type="EMBL" id="QCT20464.1"/>
    </source>
</evidence>
<dbReference type="InterPro" id="IPR036010">
    <property type="entry name" value="2Fe-2S_ferredoxin-like_sf"/>
</dbReference>
<dbReference type="OrthoDB" id="573392at2"/>
<dbReference type="Pfam" id="PF13510">
    <property type="entry name" value="Fer2_4"/>
    <property type="match status" value="1"/>
</dbReference>
<keyword evidence="1" id="KW-0560">Oxidoreductase</keyword>
<dbReference type="RefSeq" id="WP_138096339.1">
    <property type="nucleotide sequence ID" value="NZ_CP040428.1"/>
</dbReference>
<protein>
    <submittedName>
        <fullName evidence="3">(2Fe-2S)-binding protein</fullName>
    </submittedName>
</protein>
<proteinExistence type="predicted"/>
<dbReference type="InterPro" id="IPR001041">
    <property type="entry name" value="2Fe-2S_ferredoxin-type"/>
</dbReference>
<gene>
    <name evidence="3" type="ORF">FEM41_12800</name>
</gene>
<dbReference type="GO" id="GO:0051536">
    <property type="term" value="F:iron-sulfur cluster binding"/>
    <property type="evidence" value="ECO:0007669"/>
    <property type="project" value="InterPro"/>
</dbReference>
<evidence type="ECO:0000259" key="2">
    <source>
        <dbReference type="PROSITE" id="PS51085"/>
    </source>
</evidence>
<sequence length="89" mass="9572">MTQTINLTIDGVAITVVEGTSVAAALARSPLPAARLSVSGQLRPPFCGMGVCQECRITIDGKRRLACQTPCRAGMRVERDAKFRSDQHD</sequence>
<organism evidence="3 4">
    <name type="scientific">Jejubacter calystegiae</name>
    <dbReference type="NCBI Taxonomy" id="2579935"/>
    <lineage>
        <taxon>Bacteria</taxon>
        <taxon>Pseudomonadati</taxon>
        <taxon>Pseudomonadota</taxon>
        <taxon>Gammaproteobacteria</taxon>
        <taxon>Enterobacterales</taxon>
        <taxon>Enterobacteriaceae</taxon>
        <taxon>Jejubacter</taxon>
    </lineage>
</organism>